<dbReference type="Pfam" id="PF13573">
    <property type="entry name" value="SprB"/>
    <property type="match status" value="1"/>
</dbReference>
<dbReference type="InterPro" id="IPR006558">
    <property type="entry name" value="LamG-like"/>
</dbReference>
<dbReference type="Gene3D" id="2.60.40.740">
    <property type="match status" value="1"/>
</dbReference>
<evidence type="ECO:0000256" key="2">
    <source>
        <dbReference type="ARBA" id="ARBA00023157"/>
    </source>
</evidence>
<dbReference type="Proteomes" id="UP001179363">
    <property type="component" value="Unassembled WGS sequence"/>
</dbReference>
<dbReference type="InterPro" id="IPR025667">
    <property type="entry name" value="SprB_repeat"/>
</dbReference>
<organism evidence="5 6">
    <name type="scientific">Gillisia lutea</name>
    <dbReference type="NCBI Taxonomy" id="2909668"/>
    <lineage>
        <taxon>Bacteria</taxon>
        <taxon>Pseudomonadati</taxon>
        <taxon>Bacteroidota</taxon>
        <taxon>Flavobacteriia</taxon>
        <taxon>Flavobacteriales</taxon>
        <taxon>Flavobacteriaceae</taxon>
        <taxon>Gillisia</taxon>
    </lineage>
</organism>
<dbReference type="InterPro" id="IPR007110">
    <property type="entry name" value="Ig-like_dom"/>
</dbReference>
<dbReference type="Gene3D" id="2.60.40.10">
    <property type="entry name" value="Immunoglobulins"/>
    <property type="match status" value="1"/>
</dbReference>
<feature type="compositionally biased region" description="Acidic residues" evidence="3">
    <location>
        <begin position="2318"/>
        <end position="2333"/>
    </location>
</feature>
<dbReference type="Gene3D" id="2.60.120.200">
    <property type="match status" value="1"/>
</dbReference>
<dbReference type="InterPro" id="IPR013320">
    <property type="entry name" value="ConA-like_dom_sf"/>
</dbReference>
<feature type="domain" description="Ig-like" evidence="4">
    <location>
        <begin position="1090"/>
        <end position="1173"/>
    </location>
</feature>
<proteinExistence type="predicted"/>
<gene>
    <name evidence="5" type="ORF">L1I30_11920</name>
</gene>
<keyword evidence="2" id="KW-1015">Disulfide bond</keyword>
<dbReference type="SMART" id="SM00560">
    <property type="entry name" value="LamGL"/>
    <property type="match status" value="1"/>
</dbReference>
<dbReference type="InterPro" id="IPR001791">
    <property type="entry name" value="Laminin_G"/>
</dbReference>
<dbReference type="Pfam" id="PF13385">
    <property type="entry name" value="Laminin_G_3"/>
    <property type="match status" value="1"/>
</dbReference>
<feature type="region of interest" description="Disordered" evidence="3">
    <location>
        <begin position="2310"/>
        <end position="2333"/>
    </location>
</feature>
<evidence type="ECO:0000256" key="3">
    <source>
        <dbReference type="SAM" id="MobiDB-lite"/>
    </source>
</evidence>
<evidence type="ECO:0000256" key="1">
    <source>
        <dbReference type="ARBA" id="ARBA00022729"/>
    </source>
</evidence>
<sequence length="2412" mass="258481">TSIGLAASSTGNISSFTAINNTTDPVITTVSITPAANACEGDVIDFTITVNPTPTITKPADIVVCAGETVPEIVLRGSSVSGTRRDWVNDNTSIGLGASGRNRVDSFTATNTSTQSIFATITISPTANGCTGVEETFKIEVKPNPKLTAPANQIYCNGETTAPIALTGSPSGVVYDIKGGSSIGLSNKSGVAQIPSFTALTGSATVEITPKANGCIGTPVTYKITVNPTPNVTISPSSQAICSEGKTNISLSGSVSGTTFSWSVSEISPAGSITGASDGSGNKIEQSLTNTTSSAATIKYQVIPMANNCAGTPIKVTVTVNPTPVLTITNPATVCSPASVDLTSPTITAGSGSNLTLTYWKDANASVSLPNPKTVGPGTYYIKASSGSGCTIVKPVTVLENPTPNLTSTLNPAGICGNSVFSYSPTSSVPGTIITWSREAITGLSNPPSSGSGNPDETLRLNASTQSAVNVNYQFKLVSPEGCENIQTVTVQVTPTPTLTNTNTSSTICGGATFNFTPTSDVSGTVFSWTRAAIAGNAAASGTGAINETLINNTSQNVGIEYVYTLKSNNCTNTETYSVVATVQPSIDVTVSASKAEICPGSSINLFSSSELQTNLPSTLLTQNFNSSNNWTTAWSQRNSTYTSSSGFMVTSDDNSRFYMSDNGSGSNNVNRSLRSPSINTLGYTSLELAFSILYLDKGESYGDSAHFEVSTDGSNWTALIQPVNYSFGYYDNNTNTYILRPVTLNLSAYVEKPNLYIRFRHNAPAGSYLMAIDNVKVTGEGSKGTDVVWTSDVGGFTSTVQNPTNVTPLETTIYTATYTDSKTGCPGSASVEVVVRQPPVVSITANYCGDSRFIELISDNEYATYVWQSAGKTIGTSRSIDVEIAQTYTLTVTDSFGCSGTGSINVSDERITNGDFSQGATGFYTDYRNRTGPGNDLYPEGDYAVDFNARNYHNNFYGKDHTTGNGKFLMVNGHPGSGKVIWRQTINNIQPNTNYYFSAWGMNLNPGSPARLQFQVNGVPTGTIADLKNAPKPTSDSQVNTNNWIQFYSNPFWNSGNATTAVLEIINLETIRSGNDFGLDDISFGTLEPIVFSIDPQNNSAICSGGTLELYANIEGGRAPITYQWKDNTGAIVSTEENPILENVTASNSGTYTLSVSDAYGCTPTTGTTQVTIIPETIVSAGDDQTICAETANIQLQGSVSGSITTGSWTGGTGTFTPNRNTLDAVYTPSSQEITAGTVSLTLTSSQPDAPCTPVSDDVVFTINPTPVIDRIEITEPLCNSGNNGSAKVIVSSGTGPYNYLWSDGQTTETAINLIAGTYSVSVTDSKGCATTSSTVSIEEPSPIAIISTNFTQPTCFEGEDGTASIEIEGGHLEGETPQYVVSLLNNTGDEVFNESSNTTGVLTVSDISAGNYTFVVTNSNACTATTTSLTITQPEEIIANAGDDITITECGKFITSLNAQQVNAALGTGSWTIIEPTGGGGGSFTDAGNYNSSFQGVANTIYTLRWTVSPATGCDDVIDELTVKLPDNCSTLDFDGVDDYIDFGDTYNLRNSDNTFSIEAWVKPHSLNGINTIVSKRNLNDLPSGGYDLILNNGKPALRLNNRTVLTTQTITTNRWYHIAAVQEGSLINIYIDGIKVKSDNLSVKPGNISAPMLIGAMYDPSNVLVPKNYFHGWMEEVRLWSTALTEEQIHFMMNQRIKANASKIRGEEIPLDVPGDITWNTLEGYYRLIPSEIQNGYTVDLASNSVNGQLKNIQSVQENTAPLPYFSVKDGTWSDSNIWAHPNVWDYPNAKGVNSENIDWNIARISNNITSGGRDITLLGLVSQSKELSIANPNESLDEENSGQALTVTHYLQLDGNIDLTGESQLVQTQGSILEPTSSGYIERDQQGTQSSFNYNYWSSPVVTQNTSSNTYTVSDVMLDGTNSSTPEAIKFGGAHTYADGERTTPIKISNYWVYKFRGDANQYSEWKHVGSTGTLNIGEGYTMKGSSGIAAIADRQNYVYRGKPNNGDITLTIAKDQNYLLGNPYPSAIDAKKFILDNLKDSGGNNTKNIFNGALYFWDHFSGKTHNLAEYVGGYATYNLIGGVKAIANDARINANDSKGTKVPQQYIPVAQGFFVNTVLDQDLSGNYTVEGGDVIFKNSQRAFVRESAAKSIFLIQNPTVTKENIKQATTEFPKIRLEFKSPQGYNREILVGVDPNASNGFDLGYDAPINDLNKEDMYWVIDGKEFVIQGVSNFEKEQVLPLGAILAEEGEFVIKISELENVPDETNLYIRDTILDTYHDLKGADFKFTGGTGTHKRFHLVFFNPKDPKGEPDPTEEEEEDGEELSEGDMDVIYLNNDSEIMLLNPHEYEIRKVILYNLLGQEIQRFEEVTSEDKKRIPVPAYSSAVYIIKVFSEAGTLSKPIIIMR</sequence>
<dbReference type="InterPro" id="IPR013783">
    <property type="entry name" value="Ig-like_fold"/>
</dbReference>
<dbReference type="SMART" id="SM00282">
    <property type="entry name" value="LamG"/>
    <property type="match status" value="1"/>
</dbReference>
<evidence type="ECO:0000313" key="5">
    <source>
        <dbReference type="EMBL" id="MCF4102376.1"/>
    </source>
</evidence>
<dbReference type="Pfam" id="PF19406">
    <property type="entry name" value="PKD_5"/>
    <property type="match status" value="2"/>
</dbReference>
<accession>A0ABS9ELN6</accession>
<comment type="caution">
    <text evidence="5">The sequence shown here is derived from an EMBL/GenBank/DDBJ whole genome shotgun (WGS) entry which is preliminary data.</text>
</comment>
<reference evidence="5" key="1">
    <citation type="submission" date="2022-01" db="EMBL/GenBank/DDBJ databases">
        <title>Gillisia lutea sp. nov., isolated from marine plastic residues from the Malvarosa beach (Valencia, Spain).</title>
        <authorList>
            <person name="Vidal-Verdu A."/>
            <person name="Molina-Menor E."/>
            <person name="Satari L."/>
            <person name="Pascual J."/>
            <person name="Pereto J."/>
            <person name="Porcar M."/>
        </authorList>
    </citation>
    <scope>NUCLEOTIDE SEQUENCE</scope>
    <source>
        <strain evidence="5">M10.2A</strain>
    </source>
</reference>
<evidence type="ECO:0000313" key="6">
    <source>
        <dbReference type="Proteomes" id="UP001179363"/>
    </source>
</evidence>
<dbReference type="SUPFAM" id="SSF49899">
    <property type="entry name" value="Concanavalin A-like lectins/glucanases"/>
    <property type="match status" value="1"/>
</dbReference>
<dbReference type="Gene3D" id="2.60.120.260">
    <property type="entry name" value="Galactose-binding domain-like"/>
    <property type="match status" value="1"/>
</dbReference>
<protein>
    <recommendedName>
        <fullName evidence="4">Ig-like domain-containing protein</fullName>
    </recommendedName>
</protein>
<name>A0ABS9ELN6_9FLAO</name>
<keyword evidence="6" id="KW-1185">Reference proteome</keyword>
<dbReference type="RefSeq" id="WP_308444067.1">
    <property type="nucleotide sequence ID" value="NZ_JAKGTH010000010.1"/>
</dbReference>
<dbReference type="EMBL" id="JAKGTH010000010">
    <property type="protein sequence ID" value="MCF4102376.1"/>
    <property type="molecule type" value="Genomic_DNA"/>
</dbReference>
<feature type="non-terminal residue" evidence="5">
    <location>
        <position position="1"/>
    </location>
</feature>
<dbReference type="InterPro" id="IPR045828">
    <property type="entry name" value="PKD_Bacteroidetes"/>
</dbReference>
<keyword evidence="1" id="KW-0732">Signal</keyword>
<evidence type="ECO:0000259" key="4">
    <source>
        <dbReference type="PROSITE" id="PS50835"/>
    </source>
</evidence>
<dbReference type="PROSITE" id="PS50835">
    <property type="entry name" value="IG_LIKE"/>
    <property type="match status" value="1"/>
</dbReference>